<protein>
    <submittedName>
        <fullName evidence="10">Iron ABC transporter permease</fullName>
    </submittedName>
</protein>
<dbReference type="EMBL" id="CP026520">
    <property type="protein sequence ID" value="QAV19029.1"/>
    <property type="molecule type" value="Genomic_DNA"/>
</dbReference>
<evidence type="ECO:0000256" key="3">
    <source>
        <dbReference type="ARBA" id="ARBA00022448"/>
    </source>
</evidence>
<dbReference type="EMBL" id="JAMDMJ010000029">
    <property type="protein sequence ID" value="MCY9598352.1"/>
    <property type="molecule type" value="Genomic_DNA"/>
</dbReference>
<feature type="transmembrane region" description="Helical" evidence="8">
    <location>
        <begin position="9"/>
        <end position="28"/>
    </location>
</feature>
<dbReference type="PANTHER" id="PTHR30472">
    <property type="entry name" value="FERRIC ENTEROBACTIN TRANSPORT SYSTEM PERMEASE PROTEIN"/>
    <property type="match status" value="1"/>
</dbReference>
<dbReference type="Proteomes" id="UP000288943">
    <property type="component" value="Chromosome"/>
</dbReference>
<accession>A0A410WX57</accession>
<gene>
    <name evidence="9" type="ORF">M5X16_21630</name>
    <name evidence="10" type="ORF">PC41400_15610</name>
</gene>
<keyword evidence="12" id="KW-1185">Reference proteome</keyword>
<dbReference type="AlphaFoldDB" id="A0A410WX57"/>
<keyword evidence="4" id="KW-1003">Cell membrane</keyword>
<dbReference type="GO" id="GO:0022857">
    <property type="term" value="F:transmembrane transporter activity"/>
    <property type="evidence" value="ECO:0007669"/>
    <property type="project" value="InterPro"/>
</dbReference>
<dbReference type="InterPro" id="IPR000522">
    <property type="entry name" value="ABC_transptr_permease_BtuC"/>
</dbReference>
<dbReference type="InterPro" id="IPR037294">
    <property type="entry name" value="ABC_BtuC-like"/>
</dbReference>
<comment type="similarity">
    <text evidence="2">Belongs to the binding-protein-dependent transport system permease family. FecCD subfamily.</text>
</comment>
<feature type="transmembrane region" description="Helical" evidence="8">
    <location>
        <begin position="94"/>
        <end position="115"/>
    </location>
</feature>
<evidence type="ECO:0000256" key="4">
    <source>
        <dbReference type="ARBA" id="ARBA00022475"/>
    </source>
</evidence>
<dbReference type="RefSeq" id="WP_042225756.1">
    <property type="nucleotide sequence ID" value="NZ_CP026520.1"/>
</dbReference>
<reference evidence="9 12" key="2">
    <citation type="submission" date="2022-05" db="EMBL/GenBank/DDBJ databases">
        <title>Genome Sequencing of Bee-Associated Microbes.</title>
        <authorList>
            <person name="Dunlap C."/>
        </authorList>
    </citation>
    <scope>NUCLEOTIDE SEQUENCE [LARGE SCALE GENOMIC DNA]</scope>
    <source>
        <strain evidence="9 12">NRRL B-23120</strain>
    </source>
</reference>
<keyword evidence="7 8" id="KW-0472">Membrane</keyword>
<evidence type="ECO:0000256" key="6">
    <source>
        <dbReference type="ARBA" id="ARBA00022989"/>
    </source>
</evidence>
<proteinExistence type="inferred from homology"/>
<feature type="transmembrane region" description="Helical" evidence="8">
    <location>
        <begin position="121"/>
        <end position="146"/>
    </location>
</feature>
<dbReference type="OrthoDB" id="9811721at2"/>
<dbReference type="PANTHER" id="PTHR30472:SF23">
    <property type="entry name" value="IRON-UPTAKE SYSTEM PERMEASE PROTEIN FEUC"/>
    <property type="match status" value="1"/>
</dbReference>
<feature type="transmembrane region" description="Helical" evidence="8">
    <location>
        <begin position="315"/>
        <end position="336"/>
    </location>
</feature>
<name>A0A410WX57_9BACL</name>
<dbReference type="SUPFAM" id="SSF81345">
    <property type="entry name" value="ABC transporter involved in vitamin B12 uptake, BtuC"/>
    <property type="match status" value="1"/>
</dbReference>
<evidence type="ECO:0000256" key="2">
    <source>
        <dbReference type="ARBA" id="ARBA00007935"/>
    </source>
</evidence>
<evidence type="ECO:0000256" key="7">
    <source>
        <dbReference type="ARBA" id="ARBA00023136"/>
    </source>
</evidence>
<evidence type="ECO:0000313" key="11">
    <source>
        <dbReference type="Proteomes" id="UP000288943"/>
    </source>
</evidence>
<dbReference type="GO" id="GO:0005886">
    <property type="term" value="C:plasma membrane"/>
    <property type="evidence" value="ECO:0007669"/>
    <property type="project" value="UniProtKB-SubCell"/>
</dbReference>
<evidence type="ECO:0000313" key="10">
    <source>
        <dbReference type="EMBL" id="QAV19029.1"/>
    </source>
</evidence>
<organism evidence="10 11">
    <name type="scientific">Paenibacillus chitinolyticus</name>
    <dbReference type="NCBI Taxonomy" id="79263"/>
    <lineage>
        <taxon>Bacteria</taxon>
        <taxon>Bacillati</taxon>
        <taxon>Bacillota</taxon>
        <taxon>Bacilli</taxon>
        <taxon>Bacillales</taxon>
        <taxon>Paenibacillaceae</taxon>
        <taxon>Paenibacillus</taxon>
    </lineage>
</organism>
<dbReference type="Pfam" id="PF01032">
    <property type="entry name" value="FecCD"/>
    <property type="match status" value="1"/>
</dbReference>
<dbReference type="FunFam" id="1.10.3470.10:FF:000001">
    <property type="entry name" value="Vitamin B12 ABC transporter permease BtuC"/>
    <property type="match status" value="1"/>
</dbReference>
<evidence type="ECO:0000313" key="9">
    <source>
        <dbReference type="EMBL" id="MCY9598352.1"/>
    </source>
</evidence>
<keyword evidence="3" id="KW-0813">Transport</keyword>
<dbReference type="Proteomes" id="UP001527202">
    <property type="component" value="Unassembled WGS sequence"/>
</dbReference>
<feature type="transmembrane region" description="Helical" evidence="8">
    <location>
        <begin position="248"/>
        <end position="270"/>
    </location>
</feature>
<dbReference type="KEGG" id="pchi:PC41400_15610"/>
<dbReference type="GeneID" id="95376239"/>
<sequence>MPKQSFSRYMLVLLTGIGLIVIAAYTSLTNGSFDIMIGDVVNTLLRIDPSPENDLVILEFRLPRIVIAGLVGMGLAIAGTVIQGITRNGLADPGILGINAGAGAAIVIFMFFFQGKLHGTGWWGIMTMPLFGLVGGLASAILIYLFSWKNGRIDSQRLILTGIAIGAGFSALALFLTLKMDAKDFEMAAVWTSGSIYNANWKYVVSILPWLIILIPLIRRSAYTLDLFQLEESSVKSLGVNVERQKGILLLGSIGLVSACVSVSGGIGFIGLMSPHIAKRLVGVHHNRVLPVSAVIGMLLVIGSDFIAKTVFMPVELPVGVMISIIGVPYFIYLLFKAKA</sequence>
<evidence type="ECO:0000256" key="1">
    <source>
        <dbReference type="ARBA" id="ARBA00004651"/>
    </source>
</evidence>
<evidence type="ECO:0000256" key="5">
    <source>
        <dbReference type="ARBA" id="ARBA00022692"/>
    </source>
</evidence>
<reference evidence="10 11" key="1">
    <citation type="submission" date="2018-01" db="EMBL/GenBank/DDBJ databases">
        <title>The whole genome sequencing and assembly of Paenibacillus chitinolyticus KCCM 41400 strain.</title>
        <authorList>
            <person name="Kim J.-Y."/>
            <person name="Park M.-K."/>
            <person name="Lee Y.-J."/>
            <person name="Yi H."/>
            <person name="Bahn Y.-S."/>
            <person name="Kim J.F."/>
            <person name="Lee D.-W."/>
        </authorList>
    </citation>
    <scope>NUCLEOTIDE SEQUENCE [LARGE SCALE GENOMIC DNA]</scope>
    <source>
        <strain evidence="10 11">KCCM 41400</strain>
    </source>
</reference>
<feature type="transmembrane region" description="Helical" evidence="8">
    <location>
        <begin position="62"/>
        <end position="82"/>
    </location>
</feature>
<feature type="transmembrane region" description="Helical" evidence="8">
    <location>
        <begin position="290"/>
        <end position="308"/>
    </location>
</feature>
<dbReference type="Gene3D" id="1.10.3470.10">
    <property type="entry name" value="ABC transporter involved in vitamin B12 uptake, BtuC"/>
    <property type="match status" value="1"/>
</dbReference>
<keyword evidence="5 8" id="KW-0812">Transmembrane</keyword>
<dbReference type="GO" id="GO:0033214">
    <property type="term" value="P:siderophore-iron import into cell"/>
    <property type="evidence" value="ECO:0007669"/>
    <property type="project" value="TreeGrafter"/>
</dbReference>
<feature type="transmembrane region" description="Helical" evidence="8">
    <location>
        <begin position="200"/>
        <end position="218"/>
    </location>
</feature>
<evidence type="ECO:0000256" key="8">
    <source>
        <dbReference type="SAM" id="Phobius"/>
    </source>
</evidence>
<comment type="subcellular location">
    <subcellularLocation>
        <location evidence="1">Cell membrane</location>
        <topology evidence="1">Multi-pass membrane protein</topology>
    </subcellularLocation>
</comment>
<feature type="transmembrane region" description="Helical" evidence="8">
    <location>
        <begin position="158"/>
        <end position="180"/>
    </location>
</feature>
<keyword evidence="6 8" id="KW-1133">Transmembrane helix</keyword>
<evidence type="ECO:0000313" key="12">
    <source>
        <dbReference type="Proteomes" id="UP001527202"/>
    </source>
</evidence>
<dbReference type="CDD" id="cd06550">
    <property type="entry name" value="TM_ABC_iron-siderophores_like"/>
    <property type="match status" value="1"/>
</dbReference>